<evidence type="ECO:0000313" key="1">
    <source>
        <dbReference type="EnsemblProtists" id="EOD22938"/>
    </source>
</evidence>
<dbReference type="EnsemblProtists" id="EOD22938">
    <property type="protein sequence ID" value="EOD22938"/>
    <property type="gene ID" value="EMIHUDRAFT_95543"/>
</dbReference>
<dbReference type="AlphaFoldDB" id="A0A0D3JHF3"/>
<dbReference type="GO" id="GO:0046961">
    <property type="term" value="F:proton-transporting ATPase activity, rotational mechanism"/>
    <property type="evidence" value="ECO:0007669"/>
    <property type="project" value="InterPro"/>
</dbReference>
<dbReference type="GeneID" id="17268485"/>
<dbReference type="InterPro" id="IPR004908">
    <property type="entry name" value="ATPase_V1-cplx_hsu"/>
</dbReference>
<dbReference type="InterPro" id="IPR016024">
    <property type="entry name" value="ARM-type_fold"/>
</dbReference>
<dbReference type="PANTHER" id="PTHR10698">
    <property type="entry name" value="V-TYPE PROTON ATPASE SUBUNIT H"/>
    <property type="match status" value="1"/>
</dbReference>
<evidence type="ECO:0000313" key="2">
    <source>
        <dbReference type="Proteomes" id="UP000013827"/>
    </source>
</evidence>
<dbReference type="Proteomes" id="UP000013827">
    <property type="component" value="Unassembled WGS sequence"/>
</dbReference>
<keyword evidence="2" id="KW-1185">Reference proteome</keyword>
<reference evidence="2" key="1">
    <citation type="journal article" date="2013" name="Nature">
        <title>Pan genome of the phytoplankton Emiliania underpins its global distribution.</title>
        <authorList>
            <person name="Read B.A."/>
            <person name="Kegel J."/>
            <person name="Klute M.J."/>
            <person name="Kuo A."/>
            <person name="Lefebvre S.C."/>
            <person name="Maumus F."/>
            <person name="Mayer C."/>
            <person name="Miller J."/>
            <person name="Monier A."/>
            <person name="Salamov A."/>
            <person name="Young J."/>
            <person name="Aguilar M."/>
            <person name="Claverie J.M."/>
            <person name="Frickenhaus S."/>
            <person name="Gonzalez K."/>
            <person name="Herman E.K."/>
            <person name="Lin Y.C."/>
            <person name="Napier J."/>
            <person name="Ogata H."/>
            <person name="Sarno A.F."/>
            <person name="Shmutz J."/>
            <person name="Schroeder D."/>
            <person name="de Vargas C."/>
            <person name="Verret F."/>
            <person name="von Dassow P."/>
            <person name="Valentin K."/>
            <person name="Van de Peer Y."/>
            <person name="Wheeler G."/>
            <person name="Dacks J.B."/>
            <person name="Delwiche C.F."/>
            <person name="Dyhrman S.T."/>
            <person name="Glockner G."/>
            <person name="John U."/>
            <person name="Richards T."/>
            <person name="Worden A.Z."/>
            <person name="Zhang X."/>
            <person name="Grigoriev I.V."/>
            <person name="Allen A.E."/>
            <person name="Bidle K."/>
            <person name="Borodovsky M."/>
            <person name="Bowler C."/>
            <person name="Brownlee C."/>
            <person name="Cock J.M."/>
            <person name="Elias M."/>
            <person name="Gladyshev V.N."/>
            <person name="Groth M."/>
            <person name="Guda C."/>
            <person name="Hadaegh A."/>
            <person name="Iglesias-Rodriguez M.D."/>
            <person name="Jenkins J."/>
            <person name="Jones B.M."/>
            <person name="Lawson T."/>
            <person name="Leese F."/>
            <person name="Lindquist E."/>
            <person name="Lobanov A."/>
            <person name="Lomsadze A."/>
            <person name="Malik S.B."/>
            <person name="Marsh M.E."/>
            <person name="Mackinder L."/>
            <person name="Mock T."/>
            <person name="Mueller-Roeber B."/>
            <person name="Pagarete A."/>
            <person name="Parker M."/>
            <person name="Probert I."/>
            <person name="Quesneville H."/>
            <person name="Raines C."/>
            <person name="Rensing S.A."/>
            <person name="Riano-Pachon D.M."/>
            <person name="Richier S."/>
            <person name="Rokitta S."/>
            <person name="Shiraiwa Y."/>
            <person name="Soanes D.M."/>
            <person name="van der Giezen M."/>
            <person name="Wahlund T.M."/>
            <person name="Williams B."/>
            <person name="Wilson W."/>
            <person name="Wolfe G."/>
            <person name="Wurch L.L."/>
        </authorList>
    </citation>
    <scope>NUCLEOTIDE SEQUENCE</scope>
</reference>
<sequence>MVAEPVPMVFKTGSSAGKVKQGKITNEDVLRREEKGIISKDELELMYQLVEIVQSKSVAAQAALIEMRSAEHAQLFKALLTGVNKDEVVMYILSLLDELLKQKPTLASLFHAALYESGGAIDAKAHAMKLLKHEDPEVQKYALTCVQRLMVINWEYLNSGS</sequence>
<dbReference type="RefSeq" id="XP_005775367.1">
    <property type="nucleotide sequence ID" value="XM_005775310.1"/>
</dbReference>
<dbReference type="HOGENOM" id="CLU_1646869_0_0_1"/>
<dbReference type="PaxDb" id="2903-EOD22938"/>
<dbReference type="KEGG" id="ehx:EMIHUDRAFT_95543"/>
<organism evidence="1 2">
    <name type="scientific">Emiliania huxleyi (strain CCMP1516)</name>
    <dbReference type="NCBI Taxonomy" id="280463"/>
    <lineage>
        <taxon>Eukaryota</taxon>
        <taxon>Haptista</taxon>
        <taxon>Haptophyta</taxon>
        <taxon>Prymnesiophyceae</taxon>
        <taxon>Isochrysidales</taxon>
        <taxon>Noelaerhabdaceae</taxon>
        <taxon>Emiliania</taxon>
    </lineage>
</organism>
<dbReference type="SUPFAM" id="SSF48371">
    <property type="entry name" value="ARM repeat"/>
    <property type="match status" value="2"/>
</dbReference>
<dbReference type="InterPro" id="IPR038497">
    <property type="entry name" value="ATPase_V1-cplx_hsu_C_sf"/>
</dbReference>
<proteinExistence type="predicted"/>
<name>A0A0D3JHF3_EMIH1</name>
<dbReference type="PANTHER" id="PTHR10698:SF0">
    <property type="entry name" value="V-TYPE PROTON ATPASE SUBUNIT H"/>
    <property type="match status" value="1"/>
</dbReference>
<accession>A0A0D3JHF3</accession>
<protein>
    <submittedName>
        <fullName evidence="1">Uncharacterized protein</fullName>
    </submittedName>
</protein>
<dbReference type="Gene3D" id="1.25.40.150">
    <property type="entry name" value="V-type ATPase, subunit H, C-terminal domain"/>
    <property type="match status" value="1"/>
</dbReference>
<dbReference type="GO" id="GO:0000221">
    <property type="term" value="C:vacuolar proton-transporting V-type ATPase, V1 domain"/>
    <property type="evidence" value="ECO:0007669"/>
    <property type="project" value="InterPro"/>
</dbReference>
<dbReference type="Pfam" id="PF03224">
    <property type="entry name" value="V-ATPase_H_N"/>
    <property type="match status" value="1"/>
</dbReference>
<reference evidence="1" key="2">
    <citation type="submission" date="2024-10" db="UniProtKB">
        <authorList>
            <consortium name="EnsemblProtists"/>
        </authorList>
    </citation>
    <scope>IDENTIFICATION</scope>
</reference>